<dbReference type="RefSeq" id="XP_005715137.1">
    <property type="nucleotide sequence ID" value="XM_005715080.1"/>
</dbReference>
<reference evidence="3" key="1">
    <citation type="journal article" date="2013" name="Proc. Natl. Acad. Sci. U.S.A.">
        <title>Genome structure and metabolic features in the red seaweed Chondrus crispus shed light on evolution of the Archaeplastida.</title>
        <authorList>
            <person name="Collen J."/>
            <person name="Porcel B."/>
            <person name="Carre W."/>
            <person name="Ball S.G."/>
            <person name="Chaparro C."/>
            <person name="Tonon T."/>
            <person name="Barbeyron T."/>
            <person name="Michel G."/>
            <person name="Noel B."/>
            <person name="Valentin K."/>
            <person name="Elias M."/>
            <person name="Artiguenave F."/>
            <person name="Arun A."/>
            <person name="Aury J.M."/>
            <person name="Barbosa-Neto J.F."/>
            <person name="Bothwell J.H."/>
            <person name="Bouget F.Y."/>
            <person name="Brillet L."/>
            <person name="Cabello-Hurtado F."/>
            <person name="Capella-Gutierrez S."/>
            <person name="Charrier B."/>
            <person name="Cladiere L."/>
            <person name="Cock J.M."/>
            <person name="Coelho S.M."/>
            <person name="Colleoni C."/>
            <person name="Czjzek M."/>
            <person name="Da Silva C."/>
            <person name="Delage L."/>
            <person name="Denoeud F."/>
            <person name="Deschamps P."/>
            <person name="Dittami S.M."/>
            <person name="Gabaldon T."/>
            <person name="Gachon C.M."/>
            <person name="Groisillier A."/>
            <person name="Herve C."/>
            <person name="Jabbari K."/>
            <person name="Katinka M."/>
            <person name="Kloareg B."/>
            <person name="Kowalczyk N."/>
            <person name="Labadie K."/>
            <person name="Leblanc C."/>
            <person name="Lopez P.J."/>
            <person name="McLachlan D.H."/>
            <person name="Meslet-Cladiere L."/>
            <person name="Moustafa A."/>
            <person name="Nehr Z."/>
            <person name="Nyvall Collen P."/>
            <person name="Panaud O."/>
            <person name="Partensky F."/>
            <person name="Poulain J."/>
            <person name="Rensing S.A."/>
            <person name="Rousvoal S."/>
            <person name="Samson G."/>
            <person name="Symeonidi A."/>
            <person name="Weissenbach J."/>
            <person name="Zambounis A."/>
            <person name="Wincker P."/>
            <person name="Boyen C."/>
        </authorList>
    </citation>
    <scope>NUCLEOTIDE SEQUENCE [LARGE SCALE GENOMIC DNA]</scope>
    <source>
        <strain evidence="3">cv. Stackhouse</strain>
    </source>
</reference>
<dbReference type="EMBL" id="HG001727">
    <property type="protein sequence ID" value="CDF35318.1"/>
    <property type="molecule type" value="Genomic_DNA"/>
</dbReference>
<proteinExistence type="predicted"/>
<gene>
    <name evidence="2" type="ORF">CHC_T00003884001</name>
</gene>
<accession>R7QBY9</accession>
<dbReference type="Proteomes" id="UP000012073">
    <property type="component" value="Unassembled WGS sequence"/>
</dbReference>
<dbReference type="Gramene" id="CDF35318">
    <property type="protein sequence ID" value="CDF35318"/>
    <property type="gene ID" value="CHC_T00003884001"/>
</dbReference>
<evidence type="ECO:0000256" key="1">
    <source>
        <dbReference type="SAM" id="MobiDB-lite"/>
    </source>
</evidence>
<feature type="region of interest" description="Disordered" evidence="1">
    <location>
        <begin position="122"/>
        <end position="175"/>
    </location>
</feature>
<evidence type="ECO:0000313" key="2">
    <source>
        <dbReference type="EMBL" id="CDF35318.1"/>
    </source>
</evidence>
<dbReference type="GeneID" id="17322849"/>
<organism evidence="2 3">
    <name type="scientific">Chondrus crispus</name>
    <name type="common">Carrageen Irish moss</name>
    <name type="synonym">Polymorpha crispa</name>
    <dbReference type="NCBI Taxonomy" id="2769"/>
    <lineage>
        <taxon>Eukaryota</taxon>
        <taxon>Rhodophyta</taxon>
        <taxon>Florideophyceae</taxon>
        <taxon>Rhodymeniophycidae</taxon>
        <taxon>Gigartinales</taxon>
        <taxon>Gigartinaceae</taxon>
        <taxon>Chondrus</taxon>
    </lineage>
</organism>
<dbReference type="KEGG" id="ccp:CHC_T00003884001"/>
<evidence type="ECO:0000313" key="3">
    <source>
        <dbReference type="Proteomes" id="UP000012073"/>
    </source>
</evidence>
<dbReference type="AlphaFoldDB" id="R7QBY9"/>
<keyword evidence="3" id="KW-1185">Reference proteome</keyword>
<feature type="compositionally biased region" description="Basic and acidic residues" evidence="1">
    <location>
        <begin position="143"/>
        <end position="160"/>
    </location>
</feature>
<sequence length="383" mass="42490">MPDDPPGLPARLLFAPLHAAEAAPESDAAHLRDLHYCTSTGRFFSFLSADIVTERRSSRAAKQFFCPVCPDSLIKLSKLRCPTCNWSTSSVGISDISGLLQRDGDPYPWISAEIRQLHARFAAQRDPQHSAPEDASAPVAQTAERKSSLPKVQRQEESDQKPPNAGNSSTAAQRFAKWQAEKEKRVFSQWMPEMEMVEWTSLQGRPEGDIDAFMAEEKLDSFLEIEERVCSTTWRKCEVSARRRVPQAKVRIGSPFGSAETKEACQVAPDIAAWIQHACQSAQQGAVSVVIGNKRRRGDLFVTVANADKANERAETMIALGETATLTIGHFSFREEPVPEVLGEFSMCTALAVLEASFQYTEPDITVSSDQVSHLRIYARHPR</sequence>
<name>R7QBY9_CHOCR</name>
<protein>
    <submittedName>
        <fullName evidence="2">Uncharacterized protein</fullName>
    </submittedName>
</protein>